<feature type="domain" description="Carboxylesterase type B" evidence="4">
    <location>
        <begin position="111"/>
        <end position="425"/>
    </location>
</feature>
<organism evidence="5 6">
    <name type="scientific">Elysia crispata</name>
    <name type="common">lettuce slug</name>
    <dbReference type="NCBI Taxonomy" id="231223"/>
    <lineage>
        <taxon>Eukaryota</taxon>
        <taxon>Metazoa</taxon>
        <taxon>Spiralia</taxon>
        <taxon>Lophotrochozoa</taxon>
        <taxon>Mollusca</taxon>
        <taxon>Gastropoda</taxon>
        <taxon>Heterobranchia</taxon>
        <taxon>Euthyneura</taxon>
        <taxon>Panpulmonata</taxon>
        <taxon>Sacoglossa</taxon>
        <taxon>Placobranchoidea</taxon>
        <taxon>Plakobranchidae</taxon>
        <taxon>Elysia</taxon>
    </lineage>
</organism>
<feature type="signal peptide" evidence="3">
    <location>
        <begin position="1"/>
        <end position="20"/>
    </location>
</feature>
<evidence type="ECO:0000313" key="5">
    <source>
        <dbReference type="EMBL" id="KAK3772188.1"/>
    </source>
</evidence>
<dbReference type="Proteomes" id="UP001283361">
    <property type="component" value="Unassembled WGS sequence"/>
</dbReference>
<name>A0AAE0ZN20_9GAST</name>
<evidence type="ECO:0000256" key="2">
    <source>
        <dbReference type="ARBA" id="ARBA00022801"/>
    </source>
</evidence>
<accession>A0AAE0ZN20</accession>
<dbReference type="PROSITE" id="PS00122">
    <property type="entry name" value="CARBOXYLESTERASE_B_1"/>
    <property type="match status" value="1"/>
</dbReference>
<evidence type="ECO:0000259" key="4">
    <source>
        <dbReference type="Pfam" id="PF00135"/>
    </source>
</evidence>
<dbReference type="PANTHER" id="PTHR11559">
    <property type="entry name" value="CARBOXYLESTERASE"/>
    <property type="match status" value="1"/>
</dbReference>
<keyword evidence="6" id="KW-1185">Reference proteome</keyword>
<proteinExistence type="inferred from homology"/>
<dbReference type="InterPro" id="IPR002018">
    <property type="entry name" value="CarbesteraseB"/>
</dbReference>
<sequence>MLLQYAAHLFLLCMAGAVAGNTVVVETPFGKLQGVEISARNDQTFLSFTGIPYAKPPIGPLRFAKPEPHPALEGVFDATKVASYCPHPTALLYIDDMPAGQEDCLSSTSGTFVTTQDVILVGVNYRLGILGFLSTENEASPGNYGMWDQVMALRWVKDNIAAFGGDPEDITISGESAGGASVGFLSLVPSTRGLFTKVYPMSGTGNSTFATAIDAQDHALEVARSIGCLDKDFEVAGKLNLEESNKMMKCLREVPLEEITKLAPFTIERAQFVPLVDGDFLPLHPAQLLRDDEHLETIGFFNRTYLFSVTNSERAVMQGAVESIEAGINSQENVSEEEKTAQINKLHENTQKFYLGSRLDTASPSNDLLDKVIDWYNRRLSEHQLPTLVSDLTFIIPTYDYLNALARSKTTDAYFLYFNHYPGFMRGKHQKALFMLQTSFTGLIWT</sequence>
<comment type="caution">
    <text evidence="5">The sequence shown here is derived from an EMBL/GenBank/DDBJ whole genome shotgun (WGS) entry which is preliminary data.</text>
</comment>
<comment type="similarity">
    <text evidence="1 3">Belongs to the type-B carboxylesterase/lipase family.</text>
</comment>
<keyword evidence="3" id="KW-0732">Signal</keyword>
<reference evidence="5" key="1">
    <citation type="journal article" date="2023" name="G3 (Bethesda)">
        <title>A reference genome for the long-term kleptoplast-retaining sea slug Elysia crispata morphotype clarki.</title>
        <authorList>
            <person name="Eastman K.E."/>
            <person name="Pendleton A.L."/>
            <person name="Shaikh M.A."/>
            <person name="Suttiyut T."/>
            <person name="Ogas R."/>
            <person name="Tomko P."/>
            <person name="Gavelis G."/>
            <person name="Widhalm J.R."/>
            <person name="Wisecaver J.H."/>
        </authorList>
    </citation>
    <scope>NUCLEOTIDE SEQUENCE</scope>
    <source>
        <strain evidence="5">ECLA1</strain>
    </source>
</reference>
<protein>
    <recommendedName>
        <fullName evidence="3">Carboxylic ester hydrolase</fullName>
        <ecNumber evidence="3">3.1.1.-</ecNumber>
    </recommendedName>
</protein>
<feature type="domain" description="Carboxylesterase type B" evidence="4">
    <location>
        <begin position="23"/>
        <end position="105"/>
    </location>
</feature>
<dbReference type="SUPFAM" id="SSF53474">
    <property type="entry name" value="alpha/beta-Hydrolases"/>
    <property type="match status" value="1"/>
</dbReference>
<feature type="chain" id="PRO_5041783670" description="Carboxylic ester hydrolase" evidence="3">
    <location>
        <begin position="21"/>
        <end position="446"/>
    </location>
</feature>
<dbReference type="Pfam" id="PF00135">
    <property type="entry name" value="COesterase"/>
    <property type="match status" value="2"/>
</dbReference>
<evidence type="ECO:0000313" key="6">
    <source>
        <dbReference type="Proteomes" id="UP001283361"/>
    </source>
</evidence>
<dbReference type="AlphaFoldDB" id="A0AAE0ZN20"/>
<dbReference type="GO" id="GO:0016787">
    <property type="term" value="F:hydrolase activity"/>
    <property type="evidence" value="ECO:0007669"/>
    <property type="project" value="UniProtKB-KW"/>
</dbReference>
<dbReference type="EC" id="3.1.1.-" evidence="3"/>
<dbReference type="InterPro" id="IPR019826">
    <property type="entry name" value="Carboxylesterase_B_AS"/>
</dbReference>
<dbReference type="InterPro" id="IPR029058">
    <property type="entry name" value="AB_hydrolase_fold"/>
</dbReference>
<dbReference type="InterPro" id="IPR050309">
    <property type="entry name" value="Type-B_Carboxylest/Lipase"/>
</dbReference>
<keyword evidence="2 3" id="KW-0378">Hydrolase</keyword>
<evidence type="ECO:0000256" key="1">
    <source>
        <dbReference type="ARBA" id="ARBA00005964"/>
    </source>
</evidence>
<dbReference type="Gene3D" id="3.40.50.1820">
    <property type="entry name" value="alpha/beta hydrolase"/>
    <property type="match status" value="2"/>
</dbReference>
<dbReference type="EMBL" id="JAWDGP010003655">
    <property type="protein sequence ID" value="KAK3772188.1"/>
    <property type="molecule type" value="Genomic_DNA"/>
</dbReference>
<gene>
    <name evidence="5" type="ORF">RRG08_035228</name>
</gene>
<evidence type="ECO:0000256" key="3">
    <source>
        <dbReference type="RuleBase" id="RU361235"/>
    </source>
</evidence>